<dbReference type="InterPro" id="IPR011990">
    <property type="entry name" value="TPR-like_helical_dom_sf"/>
</dbReference>
<dbReference type="HOGENOM" id="CLU_037195_0_0_10"/>
<dbReference type="AlphaFoldDB" id="S0F7N4"/>
<dbReference type="InterPro" id="IPR045957">
    <property type="entry name" value="DUF6377"/>
</dbReference>
<sequence>MDLFFIFVKKILKIMEGRKHLYILILAVLSFCPSFLPAMSERNLRILSELDQTISQKAVWQGERETRIRMLKNRLHKTMDPGRKYLLCDSLFIEYLHYQADSSLHYLNEKAACLAADPALGSKAGILINRSEVLGVMGMYFEALQELHNVNVQELEEPVLAYYYGVCKRIEGWMADYTPEAEGKKKYLDRTDLYRDSVLKMMDSEIDQTIMKAERLILHHQADSAVRLLTGCLEKSPAKQQKIYVYYTLSDAYDALGDVENRIYWLAQTAILDLKTAVREYAALQRLARLLYEQGDLERAYRYLNCSMEDAVACNARLRFLEVTEFYPIIDRAYVAKENRERLMMHRMLLLVSVLAVMLIVLLSWLWIWMRKLSAMRKELYTANRELQVVNDQLEQTGKIKEVYIVRYLERCVSYLEKLEHYRRLLEKLAMASKIDELFKMIRSEQFLRDERKKFYGEFDKSFLDLFPNFVEDFNLLLVEDGRIYPKPHELLNTELRIFALIRLGVTDTTQIAHFLGYSLATVYSYRSKMRNRAKGDKDHFEQDVMKL</sequence>
<comment type="caution">
    <text evidence="3">The sequence shown here is derived from an EMBL/GenBank/DDBJ whole genome shotgun (WGS) entry which is preliminary data.</text>
</comment>
<name>S0F7N4_9BACT</name>
<feature type="transmembrane region" description="Helical" evidence="1">
    <location>
        <begin position="348"/>
        <end position="368"/>
    </location>
</feature>
<keyword evidence="4" id="KW-1185">Reference proteome</keyword>
<feature type="transmembrane region" description="Helical" evidence="1">
    <location>
        <begin position="21"/>
        <end position="39"/>
    </location>
</feature>
<organism evidence="3 4">
    <name type="scientific">Phocaeicola coprophilus DSM 18228 = JCM 13818</name>
    <dbReference type="NCBI Taxonomy" id="547042"/>
    <lineage>
        <taxon>Bacteria</taxon>
        <taxon>Pseudomonadati</taxon>
        <taxon>Bacteroidota</taxon>
        <taxon>Bacteroidia</taxon>
        <taxon>Bacteroidales</taxon>
        <taxon>Bacteroidaceae</taxon>
        <taxon>Phocaeicola</taxon>
    </lineage>
</organism>
<dbReference type="STRING" id="547042.BACCOPRO_01923"/>
<evidence type="ECO:0000313" key="3">
    <source>
        <dbReference type="EMBL" id="EEF76423.1"/>
    </source>
</evidence>
<keyword evidence="1" id="KW-0472">Membrane</keyword>
<evidence type="ECO:0000313" key="4">
    <source>
        <dbReference type="Proteomes" id="UP000014073"/>
    </source>
</evidence>
<protein>
    <recommendedName>
        <fullName evidence="2">DUF6377 domain-containing protein</fullName>
    </recommendedName>
</protein>
<feature type="domain" description="DUF6377" evidence="2">
    <location>
        <begin position="273"/>
        <end position="513"/>
    </location>
</feature>
<evidence type="ECO:0000256" key="1">
    <source>
        <dbReference type="SAM" id="Phobius"/>
    </source>
</evidence>
<dbReference type="Pfam" id="PF19904">
    <property type="entry name" value="DUF6377"/>
    <property type="match status" value="1"/>
</dbReference>
<gene>
    <name evidence="3" type="ORF">BACCOPRO_01923</name>
</gene>
<dbReference type="Gene3D" id="1.25.40.10">
    <property type="entry name" value="Tetratricopeptide repeat domain"/>
    <property type="match status" value="1"/>
</dbReference>
<proteinExistence type="predicted"/>
<accession>S0F7N4</accession>
<reference evidence="3 4" key="1">
    <citation type="submission" date="2008-12" db="EMBL/GenBank/DDBJ databases">
        <authorList>
            <person name="Fulton L."/>
            <person name="Clifton S."/>
            <person name="Fulton B."/>
            <person name="Xu J."/>
            <person name="Minx P."/>
            <person name="Pepin K.H."/>
            <person name="Johnson M."/>
            <person name="Bhonagiri V."/>
            <person name="Nash W.E."/>
            <person name="Mardis E.R."/>
            <person name="Wilson R.K."/>
        </authorList>
    </citation>
    <scope>NUCLEOTIDE SEQUENCE [LARGE SCALE GENOMIC DNA]</scope>
    <source>
        <strain evidence="3 4">DSM 18228</strain>
    </source>
</reference>
<dbReference type="Proteomes" id="UP000014073">
    <property type="component" value="Unassembled WGS sequence"/>
</dbReference>
<dbReference type="EMBL" id="ACBW01000140">
    <property type="protein sequence ID" value="EEF76423.1"/>
    <property type="molecule type" value="Genomic_DNA"/>
</dbReference>
<evidence type="ECO:0000259" key="2">
    <source>
        <dbReference type="Pfam" id="PF19904"/>
    </source>
</evidence>
<dbReference type="SUPFAM" id="SSF48452">
    <property type="entry name" value="TPR-like"/>
    <property type="match status" value="1"/>
</dbReference>
<keyword evidence="1" id="KW-0812">Transmembrane</keyword>
<keyword evidence="1" id="KW-1133">Transmembrane helix</keyword>
<dbReference type="eggNOG" id="COG4735">
    <property type="taxonomic scope" value="Bacteria"/>
</dbReference>